<evidence type="ECO:0000313" key="8">
    <source>
        <dbReference type="Proteomes" id="UP000036780"/>
    </source>
</evidence>
<dbReference type="PRINTS" id="PR00118">
    <property type="entry name" value="BLACTAMASEA"/>
</dbReference>
<keyword evidence="4 5" id="KW-0046">Antibiotic resistance</keyword>
<dbReference type="AlphaFoldDB" id="A0A0L0QTZ0"/>
<dbReference type="PANTHER" id="PTHR35333:SF3">
    <property type="entry name" value="BETA-LACTAMASE-TYPE TRANSPEPTIDASE FOLD CONTAINING PROTEIN"/>
    <property type="match status" value="1"/>
</dbReference>
<dbReference type="InterPro" id="IPR045155">
    <property type="entry name" value="Beta-lactam_cat"/>
</dbReference>
<evidence type="ECO:0000259" key="6">
    <source>
        <dbReference type="Pfam" id="PF13354"/>
    </source>
</evidence>
<dbReference type="InterPro" id="IPR012338">
    <property type="entry name" value="Beta-lactam/transpept-like"/>
</dbReference>
<dbReference type="PANTHER" id="PTHR35333">
    <property type="entry name" value="BETA-LACTAMASE"/>
    <property type="match status" value="1"/>
</dbReference>
<dbReference type="NCBIfam" id="NF033103">
    <property type="entry name" value="bla_class_A"/>
    <property type="match status" value="1"/>
</dbReference>
<dbReference type="GO" id="GO:0008800">
    <property type="term" value="F:beta-lactamase activity"/>
    <property type="evidence" value="ECO:0007669"/>
    <property type="project" value="UniProtKB-UniRule"/>
</dbReference>
<name>A0A0L0QTZ0_VIRPA</name>
<comment type="caution">
    <text evidence="7">The sequence shown here is derived from an EMBL/GenBank/DDBJ whole genome shotgun (WGS) entry which is preliminary data.</text>
</comment>
<reference evidence="8" key="1">
    <citation type="submission" date="2015-07" db="EMBL/GenBank/DDBJ databases">
        <title>Fjat-10053 dsm26.</title>
        <authorList>
            <person name="Liu B."/>
            <person name="Wang J."/>
            <person name="Zhu Y."/>
            <person name="Liu G."/>
            <person name="Chen Q."/>
            <person name="Chen Z."/>
            <person name="Lan J."/>
            <person name="Che J."/>
            <person name="Ge C."/>
            <person name="Shi H."/>
            <person name="Pan Z."/>
            <person name="Liu X."/>
        </authorList>
    </citation>
    <scope>NUCLEOTIDE SEQUENCE [LARGE SCALE GENOMIC DNA]</scope>
    <source>
        <strain evidence="8">DSM 26</strain>
    </source>
</reference>
<organism evidence="7 8">
    <name type="scientific">Virgibacillus pantothenticus</name>
    <dbReference type="NCBI Taxonomy" id="1473"/>
    <lineage>
        <taxon>Bacteria</taxon>
        <taxon>Bacillati</taxon>
        <taxon>Bacillota</taxon>
        <taxon>Bacilli</taxon>
        <taxon>Bacillales</taxon>
        <taxon>Bacillaceae</taxon>
        <taxon>Virgibacillus</taxon>
    </lineage>
</organism>
<evidence type="ECO:0000256" key="4">
    <source>
        <dbReference type="ARBA" id="ARBA00023251"/>
    </source>
</evidence>
<dbReference type="Pfam" id="PF13354">
    <property type="entry name" value="Beta-lactamase2"/>
    <property type="match status" value="1"/>
</dbReference>
<dbReference type="PROSITE" id="PS00146">
    <property type="entry name" value="BETA_LACTAMASE_A"/>
    <property type="match status" value="1"/>
</dbReference>
<dbReference type="EMBL" id="LGTO01000005">
    <property type="protein sequence ID" value="KNE21683.1"/>
    <property type="molecule type" value="Genomic_DNA"/>
</dbReference>
<evidence type="ECO:0000256" key="2">
    <source>
        <dbReference type="ARBA" id="ARBA00012865"/>
    </source>
</evidence>
<dbReference type="Proteomes" id="UP000036780">
    <property type="component" value="Unassembled WGS sequence"/>
</dbReference>
<evidence type="ECO:0000256" key="1">
    <source>
        <dbReference type="ARBA" id="ARBA00009009"/>
    </source>
</evidence>
<keyword evidence="3 5" id="KW-0378">Hydrolase</keyword>
<feature type="domain" description="Beta-lactamase class A catalytic" evidence="6">
    <location>
        <begin position="58"/>
        <end position="272"/>
    </location>
</feature>
<dbReference type="SUPFAM" id="SSF56601">
    <property type="entry name" value="beta-lactamase/transpeptidase-like"/>
    <property type="match status" value="1"/>
</dbReference>
<dbReference type="PATRIC" id="fig|1473.5.peg.4789"/>
<dbReference type="OrthoDB" id="9784149at2"/>
<evidence type="ECO:0000313" key="7">
    <source>
        <dbReference type="EMBL" id="KNE21683.1"/>
    </source>
</evidence>
<gene>
    <name evidence="7" type="ORF">AFK71_08610</name>
</gene>
<dbReference type="GO" id="GO:0046677">
    <property type="term" value="P:response to antibiotic"/>
    <property type="evidence" value="ECO:0007669"/>
    <property type="project" value="UniProtKB-UniRule"/>
</dbReference>
<keyword evidence="8" id="KW-1185">Reference proteome</keyword>
<dbReference type="Gene3D" id="3.40.710.10">
    <property type="entry name" value="DD-peptidase/beta-lactamase superfamily"/>
    <property type="match status" value="1"/>
</dbReference>
<dbReference type="InterPro" id="IPR000871">
    <property type="entry name" value="Beta-lactam_class-A"/>
</dbReference>
<dbReference type="EC" id="3.5.2.6" evidence="2 5"/>
<dbReference type="InterPro" id="IPR023650">
    <property type="entry name" value="Beta-lactam_class-A_AS"/>
</dbReference>
<comment type="catalytic activity">
    <reaction evidence="5">
        <text>a beta-lactam + H2O = a substituted beta-amino acid</text>
        <dbReference type="Rhea" id="RHEA:20401"/>
        <dbReference type="ChEBI" id="CHEBI:15377"/>
        <dbReference type="ChEBI" id="CHEBI:35627"/>
        <dbReference type="ChEBI" id="CHEBI:140347"/>
        <dbReference type="EC" id="3.5.2.6"/>
    </reaction>
</comment>
<accession>A0A0L0QTZ0</accession>
<dbReference type="PROSITE" id="PS51257">
    <property type="entry name" value="PROKAR_LIPOPROTEIN"/>
    <property type="match status" value="1"/>
</dbReference>
<evidence type="ECO:0000256" key="3">
    <source>
        <dbReference type="ARBA" id="ARBA00022801"/>
    </source>
</evidence>
<evidence type="ECO:0000256" key="5">
    <source>
        <dbReference type="RuleBase" id="RU361140"/>
    </source>
</evidence>
<proteinExistence type="inferred from homology"/>
<comment type="similarity">
    <text evidence="1 5">Belongs to the class-A beta-lactamase family.</text>
</comment>
<protein>
    <recommendedName>
        <fullName evidence="2 5">Beta-lactamase</fullName>
        <ecNumber evidence="2 5">3.5.2.6</ecNumber>
    </recommendedName>
</protein>
<sequence>MLHHTKIIGALFFIFLALVGCAKMESKPANNVYSGESTPSIEKEAFRLLEKEYDAKLGIYAMDTGTGKTVSYRAENRFAYASTHKVLAVGVLLQKMNVNQLEETVLIKEDDLVNYNPITEKHVNKLMTWKELSDASMRYSDNTAANYILKRIGRPAGFKQALRDIGDDVTKPERIEPELNKVKPGETRDTSTPKALATSLQTFTMGDVLTKQKQDLLVNWLKRNTTGDNLIRAGVPEGWEVGDKSGAASYGTRNDIAIIWPPNEDPIILAVLSSRDEEDAEGNDELIAKATEEVMRIIK</sequence>
<dbReference type="GO" id="GO:0030655">
    <property type="term" value="P:beta-lactam antibiotic catabolic process"/>
    <property type="evidence" value="ECO:0007669"/>
    <property type="project" value="InterPro"/>
</dbReference>